<dbReference type="PROSITE" id="PS51257">
    <property type="entry name" value="PROKAR_LIPOPROTEIN"/>
    <property type="match status" value="1"/>
</dbReference>
<protein>
    <recommendedName>
        <fullName evidence="4">Lipoprotein</fullName>
    </recommendedName>
</protein>
<gene>
    <name evidence="2" type="ORF">SAMN03080598_03780</name>
</gene>
<dbReference type="AlphaFoldDB" id="A0A1H5ZXD6"/>
<dbReference type="RefSeq" id="WP_103926352.1">
    <property type="nucleotide sequence ID" value="NZ_FNVR01000033.1"/>
</dbReference>
<feature type="chain" id="PRO_5009292072" description="Lipoprotein" evidence="1">
    <location>
        <begin position="23"/>
        <end position="358"/>
    </location>
</feature>
<evidence type="ECO:0000256" key="1">
    <source>
        <dbReference type="SAM" id="SignalP"/>
    </source>
</evidence>
<evidence type="ECO:0000313" key="2">
    <source>
        <dbReference type="EMBL" id="SEG40861.1"/>
    </source>
</evidence>
<dbReference type="STRING" id="1120964.GCA_001313265_03292"/>
<dbReference type="Proteomes" id="UP000236736">
    <property type="component" value="Unassembled WGS sequence"/>
</dbReference>
<reference evidence="3" key="1">
    <citation type="submission" date="2016-10" db="EMBL/GenBank/DDBJ databases">
        <authorList>
            <person name="Varghese N."/>
            <person name="Submissions S."/>
        </authorList>
    </citation>
    <scope>NUCLEOTIDE SEQUENCE [LARGE SCALE GENOMIC DNA]</scope>
    <source>
        <strain evidence="3">DSM 17298</strain>
    </source>
</reference>
<accession>A0A1H5ZXD6</accession>
<organism evidence="2 3">
    <name type="scientific">Algoriphagus boritolerans DSM 17298 = JCM 18970</name>
    <dbReference type="NCBI Taxonomy" id="1120964"/>
    <lineage>
        <taxon>Bacteria</taxon>
        <taxon>Pseudomonadati</taxon>
        <taxon>Bacteroidota</taxon>
        <taxon>Cytophagia</taxon>
        <taxon>Cytophagales</taxon>
        <taxon>Cyclobacteriaceae</taxon>
        <taxon>Algoriphagus</taxon>
    </lineage>
</organism>
<keyword evidence="1" id="KW-0732">Signal</keyword>
<keyword evidence="3" id="KW-1185">Reference proteome</keyword>
<proteinExistence type="predicted"/>
<dbReference type="OrthoDB" id="823957at2"/>
<dbReference type="EMBL" id="FNVR01000033">
    <property type="protein sequence ID" value="SEG40861.1"/>
    <property type="molecule type" value="Genomic_DNA"/>
</dbReference>
<name>A0A1H5ZXD6_9BACT</name>
<feature type="signal peptide" evidence="1">
    <location>
        <begin position="1"/>
        <end position="22"/>
    </location>
</feature>
<evidence type="ECO:0008006" key="4">
    <source>
        <dbReference type="Google" id="ProtNLM"/>
    </source>
</evidence>
<evidence type="ECO:0000313" key="3">
    <source>
        <dbReference type="Proteomes" id="UP000236736"/>
    </source>
</evidence>
<sequence>MGNLKLKFLGLALVGLILGACSQTGTYETADLMNEQAAANKAGFNLTPFGMGGANASLSTCANCVAEPVVQSFTTTSNNNDNYADVEVWNDMEKLYIKVTANSSNTMEEIQLSYPFDSSLSGQAQNCNYQIDYNNTFDNGGIPFSTHTFEFELGEFETDWNKCDLESFALRVAGISGQPVFLQGQNDTVSGTYTQGQNTLPFTCDNVPTAVSYALHEICSGCDEETFSYEAIVAGTDLVKVVFTYDAAEPLEDAVVNFTFPQILDVSEEGVYTAPDGKQYIVNNDGNNTVLTWTGDIGCTDAEAISFEFEVMADCNASGKAQIWTDTKVNGESVKNDNTLNIRFYCSDQSIEETNEED</sequence>